<proteinExistence type="predicted"/>
<keyword evidence="3" id="KW-1185">Reference proteome</keyword>
<protein>
    <recommendedName>
        <fullName evidence="1">Novel STAND NTPase 1 domain-containing protein</fullName>
    </recommendedName>
</protein>
<dbReference type="SUPFAM" id="SSF52540">
    <property type="entry name" value="P-loop containing nucleoside triphosphate hydrolases"/>
    <property type="match status" value="1"/>
</dbReference>
<dbReference type="InterPro" id="IPR027417">
    <property type="entry name" value="P-loop_NTPase"/>
</dbReference>
<dbReference type="Gene3D" id="3.40.50.300">
    <property type="entry name" value="P-loop containing nucleotide triphosphate hydrolases"/>
    <property type="match status" value="1"/>
</dbReference>
<dbReference type="EMBL" id="BMNZ01000006">
    <property type="protein sequence ID" value="GGN03845.1"/>
    <property type="molecule type" value="Genomic_DNA"/>
</dbReference>
<evidence type="ECO:0000313" key="3">
    <source>
        <dbReference type="Proteomes" id="UP000623461"/>
    </source>
</evidence>
<feature type="domain" description="Novel STAND NTPase 1" evidence="1">
    <location>
        <begin position="41"/>
        <end position="331"/>
    </location>
</feature>
<organism evidence="2 3">
    <name type="scientific">Terrabacter tumescens</name>
    <dbReference type="NCBI Taxonomy" id="60443"/>
    <lineage>
        <taxon>Bacteria</taxon>
        <taxon>Bacillati</taxon>
        <taxon>Actinomycetota</taxon>
        <taxon>Actinomycetes</taxon>
        <taxon>Micrococcales</taxon>
        <taxon>Intrasporangiaceae</taxon>
        <taxon>Terrabacter</taxon>
    </lineage>
</organism>
<dbReference type="RefSeq" id="WP_030202990.1">
    <property type="nucleotide sequence ID" value="NZ_BMNZ01000006.1"/>
</dbReference>
<dbReference type="InterPro" id="IPR049052">
    <property type="entry name" value="nSTAND1"/>
</dbReference>
<name>A0ABQ2I8P0_9MICO</name>
<dbReference type="Proteomes" id="UP000623461">
    <property type="component" value="Unassembled WGS sequence"/>
</dbReference>
<evidence type="ECO:0000259" key="1">
    <source>
        <dbReference type="Pfam" id="PF20703"/>
    </source>
</evidence>
<sequence length="415" mass="45281">MAARSKLSIPSLDRLFGVEAERKISESGVRNVFTPHQPISEATLLSGRKDEIKKVAATLNTPGQHVLLYGERGVGKSSLANVCSLVLGYMKDLKLFVKRCDQSDTFESIMQAPLSAVGADLSLTGVTETVDNKFAADAKLIKGERAESVVQAYQKHHSLSPSVVAEAIQGLEALMVVDEADAIANSEDRRKLAELIKLLSDAGSQFKMMVVGIASTGAELTAAHPSVQRCLRETKLGRMSNPELKQIVDDGSEKLSLHFHPKVTQSIVALSAGFPHFTQLMALKCAEEAIAEDRTYIEEKHLKAALSSAVQDAEGTLKRAYEDATRSFGTQMYEEIVSAAATITSEEFNAAALREAIERRTGEAMSQGSLNNYLQRLVSVDGSRIMQRTAKGVYRLSDPRMASYVRMRNMMEPPD</sequence>
<dbReference type="Pfam" id="PF20703">
    <property type="entry name" value="nSTAND1"/>
    <property type="match status" value="1"/>
</dbReference>
<accession>A0ABQ2I8P0</accession>
<gene>
    <name evidence="2" type="ORF">GCM10009721_34040</name>
</gene>
<comment type="caution">
    <text evidence="2">The sequence shown here is derived from an EMBL/GenBank/DDBJ whole genome shotgun (WGS) entry which is preliminary data.</text>
</comment>
<dbReference type="PANTHER" id="PTHR34301:SF8">
    <property type="entry name" value="ATPASE DOMAIN-CONTAINING PROTEIN"/>
    <property type="match status" value="1"/>
</dbReference>
<reference evidence="3" key="1">
    <citation type="journal article" date="2019" name="Int. J. Syst. Evol. Microbiol.">
        <title>The Global Catalogue of Microorganisms (GCM) 10K type strain sequencing project: providing services to taxonomists for standard genome sequencing and annotation.</title>
        <authorList>
            <consortium name="The Broad Institute Genomics Platform"/>
            <consortium name="The Broad Institute Genome Sequencing Center for Infectious Disease"/>
            <person name="Wu L."/>
            <person name="Ma J."/>
        </authorList>
    </citation>
    <scope>NUCLEOTIDE SEQUENCE [LARGE SCALE GENOMIC DNA]</scope>
    <source>
        <strain evidence="3">JCM 1365</strain>
    </source>
</reference>
<dbReference type="PANTHER" id="PTHR34301">
    <property type="entry name" value="DNA-BINDING PROTEIN-RELATED"/>
    <property type="match status" value="1"/>
</dbReference>
<evidence type="ECO:0000313" key="2">
    <source>
        <dbReference type="EMBL" id="GGN03845.1"/>
    </source>
</evidence>